<proteinExistence type="predicted"/>
<feature type="compositionally biased region" description="Basic and acidic residues" evidence="1">
    <location>
        <begin position="353"/>
        <end position="362"/>
    </location>
</feature>
<feature type="compositionally biased region" description="Basic and acidic residues" evidence="1">
    <location>
        <begin position="91"/>
        <end position="106"/>
    </location>
</feature>
<protein>
    <submittedName>
        <fullName evidence="2">Uncharacterized protein</fullName>
    </submittedName>
</protein>
<name>A0A0T6B4S8_9SCAR</name>
<comment type="caution">
    <text evidence="2">The sequence shown here is derived from an EMBL/GenBank/DDBJ whole genome shotgun (WGS) entry which is preliminary data.</text>
</comment>
<evidence type="ECO:0000313" key="3">
    <source>
        <dbReference type="Proteomes" id="UP000051574"/>
    </source>
</evidence>
<evidence type="ECO:0000313" key="2">
    <source>
        <dbReference type="EMBL" id="KRT82410.1"/>
    </source>
</evidence>
<reference evidence="2 3" key="1">
    <citation type="submission" date="2015-09" db="EMBL/GenBank/DDBJ databases">
        <title>Draft genome of the scarab beetle Oryctes borbonicus.</title>
        <authorList>
            <person name="Meyer J.M."/>
            <person name="Markov G.V."/>
            <person name="Baskaran P."/>
            <person name="Herrmann M."/>
            <person name="Sommer R.J."/>
            <person name="Roedelsperger C."/>
        </authorList>
    </citation>
    <scope>NUCLEOTIDE SEQUENCE [LARGE SCALE GENOMIC DNA]</scope>
    <source>
        <strain evidence="2">OB123</strain>
        <tissue evidence="2">Whole animal</tissue>
    </source>
</reference>
<feature type="compositionally biased region" description="Polar residues" evidence="1">
    <location>
        <begin position="56"/>
        <end position="74"/>
    </location>
</feature>
<dbReference type="OrthoDB" id="550309at2759"/>
<feature type="compositionally biased region" description="Low complexity" evidence="1">
    <location>
        <begin position="328"/>
        <end position="342"/>
    </location>
</feature>
<feature type="region of interest" description="Disordered" evidence="1">
    <location>
        <begin position="305"/>
        <end position="369"/>
    </location>
</feature>
<dbReference type="Proteomes" id="UP000051574">
    <property type="component" value="Unassembled WGS sequence"/>
</dbReference>
<gene>
    <name evidence="2" type="ORF">AMK59_3355</name>
</gene>
<accession>A0A0T6B4S8</accession>
<feature type="region of interest" description="Disordered" evidence="1">
    <location>
        <begin position="56"/>
        <end position="140"/>
    </location>
</feature>
<organism evidence="2 3">
    <name type="scientific">Oryctes borbonicus</name>
    <dbReference type="NCBI Taxonomy" id="1629725"/>
    <lineage>
        <taxon>Eukaryota</taxon>
        <taxon>Metazoa</taxon>
        <taxon>Ecdysozoa</taxon>
        <taxon>Arthropoda</taxon>
        <taxon>Hexapoda</taxon>
        <taxon>Insecta</taxon>
        <taxon>Pterygota</taxon>
        <taxon>Neoptera</taxon>
        <taxon>Endopterygota</taxon>
        <taxon>Coleoptera</taxon>
        <taxon>Polyphaga</taxon>
        <taxon>Scarabaeiformia</taxon>
        <taxon>Scarabaeidae</taxon>
        <taxon>Dynastinae</taxon>
        <taxon>Oryctes</taxon>
    </lineage>
</organism>
<dbReference type="EMBL" id="LJIG01009773">
    <property type="protein sequence ID" value="KRT82410.1"/>
    <property type="molecule type" value="Genomic_DNA"/>
</dbReference>
<feature type="compositionally biased region" description="Basic and acidic residues" evidence="1">
    <location>
        <begin position="116"/>
        <end position="125"/>
    </location>
</feature>
<sequence length="398" mass="44133">MAVSRGNAKVKTTQELIASLQNKSSSLGVVAQTKSKEDLMEKAAKLTERVSIIDQKLNTSGNRYKNSQKKNSSFRNDRILESGSVTNVERSPGDDKSHNRSSHTDDEIIVVDEETDIHSEIKPSDKLSQAHQSDDTGMPKSLSVEDALALLPPVDKSCLYEADEDTEDVPCTCFLEECKTDFSIEVEDPEGEEDATKRVRNQIEEEKPKFEFKQDCNCQAKLYLENKYHLGAVTDDRVCKLRDCFVPGLNGNLSADCASAGPDMSANGLYVNVVPNRNTERIPKYFDGATGEDFACENFKKYSISEEEEEEHEGAEKRCGNEDISDGTNTNSNNNNHSNHSTLDAAVTSDVGGDARENKSSERSSATAATTFREWHEVVETPSYNGEIFKILPYVIID</sequence>
<evidence type="ECO:0000256" key="1">
    <source>
        <dbReference type="SAM" id="MobiDB-lite"/>
    </source>
</evidence>
<keyword evidence="3" id="KW-1185">Reference proteome</keyword>
<dbReference type="AlphaFoldDB" id="A0A0T6B4S8"/>